<keyword evidence="2" id="KW-1185">Reference proteome</keyword>
<sequence>MMRLTNPNIVNVSSLLSIQPSPGTSIYSITKAGLNSLTKNLSLEMQRKKIRVNAVLPGLIEDTDIGKGVNKDAISSVNSLNPGSDTDSASDSASNTTFPTTTSTEVASVVSGLVCDGCSSGELVVVPQQ</sequence>
<proteinExistence type="predicted"/>
<protein>
    <submittedName>
        <fullName evidence="1">Unnamed protein product</fullName>
    </submittedName>
</protein>
<evidence type="ECO:0000313" key="1">
    <source>
        <dbReference type="EMBL" id="GMF02458.1"/>
    </source>
</evidence>
<organism evidence="1 2">
    <name type="scientific">Ambrosiozyma monospora</name>
    <name type="common">Yeast</name>
    <name type="synonym">Endomycopsis monosporus</name>
    <dbReference type="NCBI Taxonomy" id="43982"/>
    <lineage>
        <taxon>Eukaryota</taxon>
        <taxon>Fungi</taxon>
        <taxon>Dikarya</taxon>
        <taxon>Ascomycota</taxon>
        <taxon>Saccharomycotina</taxon>
        <taxon>Pichiomycetes</taxon>
        <taxon>Pichiales</taxon>
        <taxon>Pichiaceae</taxon>
        <taxon>Ambrosiozyma</taxon>
    </lineage>
</organism>
<dbReference type="EMBL" id="BSXS01012492">
    <property type="protein sequence ID" value="GMF02458.1"/>
    <property type="molecule type" value="Genomic_DNA"/>
</dbReference>
<name>A0ACB5U6D1_AMBMO</name>
<accession>A0ACB5U6D1</accession>
<dbReference type="Proteomes" id="UP001165064">
    <property type="component" value="Unassembled WGS sequence"/>
</dbReference>
<comment type="caution">
    <text evidence="1">The sequence shown here is derived from an EMBL/GenBank/DDBJ whole genome shotgun (WGS) entry which is preliminary data.</text>
</comment>
<evidence type="ECO:0000313" key="2">
    <source>
        <dbReference type="Proteomes" id="UP001165064"/>
    </source>
</evidence>
<reference evidence="1" key="1">
    <citation type="submission" date="2023-04" db="EMBL/GenBank/DDBJ databases">
        <title>Ambrosiozyma monospora NBRC 10751.</title>
        <authorList>
            <person name="Ichikawa N."/>
            <person name="Sato H."/>
            <person name="Tonouchi N."/>
        </authorList>
    </citation>
    <scope>NUCLEOTIDE SEQUENCE</scope>
    <source>
        <strain evidence="1">NBRC 10751</strain>
    </source>
</reference>
<gene>
    <name evidence="1" type="ORF">Amon02_001146800</name>
</gene>